<comment type="caution">
    <text evidence="1">The sequence shown here is derived from an EMBL/GenBank/DDBJ whole genome shotgun (WGS) entry which is preliminary data.</text>
</comment>
<protein>
    <submittedName>
        <fullName evidence="1">Uncharacterized protein</fullName>
    </submittedName>
</protein>
<dbReference type="AlphaFoldDB" id="A0A834I3X0"/>
<gene>
    <name evidence="1" type="ORF">GWI33_015274</name>
</gene>
<evidence type="ECO:0000313" key="1">
    <source>
        <dbReference type="EMBL" id="KAF7271908.1"/>
    </source>
</evidence>
<organism evidence="1 2">
    <name type="scientific">Rhynchophorus ferrugineus</name>
    <name type="common">Red palm weevil</name>
    <name type="synonym">Curculio ferrugineus</name>
    <dbReference type="NCBI Taxonomy" id="354439"/>
    <lineage>
        <taxon>Eukaryota</taxon>
        <taxon>Metazoa</taxon>
        <taxon>Ecdysozoa</taxon>
        <taxon>Arthropoda</taxon>
        <taxon>Hexapoda</taxon>
        <taxon>Insecta</taxon>
        <taxon>Pterygota</taxon>
        <taxon>Neoptera</taxon>
        <taxon>Endopterygota</taxon>
        <taxon>Coleoptera</taxon>
        <taxon>Polyphaga</taxon>
        <taxon>Cucujiformia</taxon>
        <taxon>Curculionidae</taxon>
        <taxon>Dryophthorinae</taxon>
        <taxon>Rhynchophorus</taxon>
    </lineage>
</organism>
<dbReference type="Proteomes" id="UP000625711">
    <property type="component" value="Unassembled WGS sequence"/>
</dbReference>
<name>A0A834I3X0_RHYFE</name>
<accession>A0A834I3X0</accession>
<reference evidence="1" key="1">
    <citation type="submission" date="2020-08" db="EMBL/GenBank/DDBJ databases">
        <title>Genome sequencing and assembly of the red palm weevil Rhynchophorus ferrugineus.</title>
        <authorList>
            <person name="Dias G.B."/>
            <person name="Bergman C.M."/>
            <person name="Manee M."/>
        </authorList>
    </citation>
    <scope>NUCLEOTIDE SEQUENCE</scope>
    <source>
        <strain evidence="1">AA-2017</strain>
        <tissue evidence="1">Whole larva</tissue>
    </source>
</reference>
<evidence type="ECO:0000313" key="2">
    <source>
        <dbReference type="Proteomes" id="UP000625711"/>
    </source>
</evidence>
<dbReference type="EMBL" id="JAACXV010013880">
    <property type="protein sequence ID" value="KAF7271908.1"/>
    <property type="molecule type" value="Genomic_DNA"/>
</dbReference>
<keyword evidence="2" id="KW-1185">Reference proteome</keyword>
<sequence length="93" mass="9933">MGVGLNGRRGAGGPRVDPPDAMFSCDWQWKESFSAYASAESALLIGCIRSRGGNKINLMPSLVSADRTTAYCDIIAKESGKERGAQSETLPPR</sequence>
<proteinExistence type="predicted"/>